<accession>C5LKC7</accession>
<keyword evidence="2" id="KW-1185">Reference proteome</keyword>
<dbReference type="GeneID" id="9050968"/>
<name>C5LKC7_PERM5</name>
<reference evidence="1 2" key="1">
    <citation type="submission" date="2008-07" db="EMBL/GenBank/DDBJ databases">
        <authorList>
            <person name="El-Sayed N."/>
            <person name="Caler E."/>
            <person name="Inman J."/>
            <person name="Amedeo P."/>
            <person name="Hass B."/>
            <person name="Wortman J."/>
        </authorList>
    </citation>
    <scope>NUCLEOTIDE SEQUENCE [LARGE SCALE GENOMIC DNA]</scope>
    <source>
        <strain evidence="2">ATCC 50983 / TXsc</strain>
    </source>
</reference>
<organism evidence="2">
    <name type="scientific">Perkinsus marinus (strain ATCC 50983 / TXsc)</name>
    <dbReference type="NCBI Taxonomy" id="423536"/>
    <lineage>
        <taxon>Eukaryota</taxon>
        <taxon>Sar</taxon>
        <taxon>Alveolata</taxon>
        <taxon>Perkinsozoa</taxon>
        <taxon>Perkinsea</taxon>
        <taxon>Perkinsida</taxon>
        <taxon>Perkinsidae</taxon>
        <taxon>Perkinsus</taxon>
    </lineage>
</organism>
<dbReference type="EMBL" id="GG682784">
    <property type="protein sequence ID" value="EER02809.1"/>
    <property type="molecule type" value="Genomic_DNA"/>
</dbReference>
<evidence type="ECO:0000313" key="1">
    <source>
        <dbReference type="EMBL" id="EER02809.1"/>
    </source>
</evidence>
<dbReference type="Proteomes" id="UP000007800">
    <property type="component" value="Unassembled WGS sequence"/>
</dbReference>
<gene>
    <name evidence="1" type="ORF">Pmar_PMAR007563</name>
</gene>
<evidence type="ECO:0000313" key="2">
    <source>
        <dbReference type="Proteomes" id="UP000007800"/>
    </source>
</evidence>
<proteinExistence type="predicted"/>
<dbReference type="AlphaFoldDB" id="C5LKC7"/>
<protein>
    <submittedName>
        <fullName evidence="1">Uncharacterized protein</fullName>
    </submittedName>
</protein>
<sequence>MCDAEGPSESFFRRMMKFLWFETESVDKVFKAIDDQLTVHGGKELSEGQLERIAIHEE</sequence>
<dbReference type="InParanoid" id="C5LKC7"/>
<dbReference type="RefSeq" id="XP_002770993.1">
    <property type="nucleotide sequence ID" value="XM_002770947.1"/>
</dbReference>